<evidence type="ECO:0000256" key="1">
    <source>
        <dbReference type="ARBA" id="ARBA00004141"/>
    </source>
</evidence>
<proteinExistence type="inferred from homology"/>
<evidence type="ECO:0000256" key="3">
    <source>
        <dbReference type="ARBA" id="ARBA00022692"/>
    </source>
</evidence>
<sequence length="165" mass="18939">MFTSEHGELFIWISLDPLELMYTIIFGLFAACAVFPPLEFIAAGITLENIFHRFLGSETTNFFEFHLRRTSLLRATSSSFILIYYFTMRCLSENVSLVSPNRKPPFTSWDLILWFGIALATSVSLHTYIFWYDYGSWAGHPTVRMLEKILEAEEPSVGATSSDQR</sequence>
<dbReference type="PANTHER" id="PTHR31322">
    <property type="entry name" value="E3 UBIQUITIN-PROTEIN LIGASE TM129"/>
    <property type="match status" value="1"/>
</dbReference>
<comment type="caution">
    <text evidence="7">The sequence shown here is derived from an EMBL/GenBank/DDBJ whole genome shotgun (WGS) entry which is preliminary data.</text>
</comment>
<name>A0A8E0VGK2_9TREM</name>
<protein>
    <submittedName>
        <fullName evidence="7">Transmembrane protein</fullName>
    </submittedName>
</protein>
<accession>A0A8E0VGK2</accession>
<dbReference type="GO" id="GO:0016020">
    <property type="term" value="C:membrane"/>
    <property type="evidence" value="ECO:0007669"/>
    <property type="project" value="UniProtKB-SubCell"/>
</dbReference>
<evidence type="ECO:0000313" key="7">
    <source>
        <dbReference type="EMBL" id="KAA0184685.1"/>
    </source>
</evidence>
<dbReference type="GO" id="GO:0016567">
    <property type="term" value="P:protein ubiquitination"/>
    <property type="evidence" value="ECO:0007669"/>
    <property type="project" value="InterPro"/>
</dbReference>
<feature type="transmembrane region" description="Helical" evidence="6">
    <location>
        <begin position="111"/>
        <end position="131"/>
    </location>
</feature>
<comment type="similarity">
    <text evidence="2">Belongs to the TMEM129 family.</text>
</comment>
<reference evidence="7" key="1">
    <citation type="submission" date="2019-05" db="EMBL/GenBank/DDBJ databases">
        <title>Annotation for the trematode Fasciolopsis buski.</title>
        <authorList>
            <person name="Choi Y.-J."/>
        </authorList>
    </citation>
    <scope>NUCLEOTIDE SEQUENCE</scope>
    <source>
        <strain evidence="7">HT</strain>
        <tissue evidence="7">Whole worm</tissue>
    </source>
</reference>
<keyword evidence="4 6" id="KW-1133">Transmembrane helix</keyword>
<dbReference type="PANTHER" id="PTHR31322:SF2">
    <property type="entry name" value="E3 UBIQUITIN-PROTEIN LIGASE TM129"/>
    <property type="match status" value="1"/>
</dbReference>
<evidence type="ECO:0000256" key="2">
    <source>
        <dbReference type="ARBA" id="ARBA00007332"/>
    </source>
</evidence>
<dbReference type="Proteomes" id="UP000728185">
    <property type="component" value="Unassembled WGS sequence"/>
</dbReference>
<dbReference type="GO" id="GO:0005783">
    <property type="term" value="C:endoplasmic reticulum"/>
    <property type="evidence" value="ECO:0007669"/>
    <property type="project" value="TreeGrafter"/>
</dbReference>
<keyword evidence="8" id="KW-1185">Reference proteome</keyword>
<dbReference type="AlphaFoldDB" id="A0A8E0VGK2"/>
<dbReference type="Pfam" id="PF10272">
    <property type="entry name" value="Tmpp129"/>
    <property type="match status" value="1"/>
</dbReference>
<keyword evidence="5 6" id="KW-0472">Membrane</keyword>
<dbReference type="OrthoDB" id="10055027at2759"/>
<evidence type="ECO:0000256" key="5">
    <source>
        <dbReference type="ARBA" id="ARBA00023136"/>
    </source>
</evidence>
<feature type="transmembrane region" description="Helical" evidence="6">
    <location>
        <begin position="20"/>
        <end position="51"/>
    </location>
</feature>
<evidence type="ECO:0000313" key="8">
    <source>
        <dbReference type="Proteomes" id="UP000728185"/>
    </source>
</evidence>
<dbReference type="GO" id="GO:0061630">
    <property type="term" value="F:ubiquitin protein ligase activity"/>
    <property type="evidence" value="ECO:0007669"/>
    <property type="project" value="InterPro"/>
</dbReference>
<gene>
    <name evidence="7" type="ORF">FBUS_11698</name>
</gene>
<evidence type="ECO:0000256" key="6">
    <source>
        <dbReference type="SAM" id="Phobius"/>
    </source>
</evidence>
<evidence type="ECO:0000256" key="4">
    <source>
        <dbReference type="ARBA" id="ARBA00022989"/>
    </source>
</evidence>
<organism evidence="7 8">
    <name type="scientific">Fasciolopsis buskii</name>
    <dbReference type="NCBI Taxonomy" id="27845"/>
    <lineage>
        <taxon>Eukaryota</taxon>
        <taxon>Metazoa</taxon>
        <taxon>Spiralia</taxon>
        <taxon>Lophotrochozoa</taxon>
        <taxon>Platyhelminthes</taxon>
        <taxon>Trematoda</taxon>
        <taxon>Digenea</taxon>
        <taxon>Plagiorchiida</taxon>
        <taxon>Echinostomata</taxon>
        <taxon>Echinostomatoidea</taxon>
        <taxon>Fasciolidae</taxon>
        <taxon>Fasciolopsis</taxon>
    </lineage>
</organism>
<keyword evidence="3 6" id="KW-0812">Transmembrane</keyword>
<dbReference type="InterPro" id="IPR018801">
    <property type="entry name" value="TM129"/>
</dbReference>
<dbReference type="EMBL" id="LUCM01010972">
    <property type="protein sequence ID" value="KAA0184685.1"/>
    <property type="molecule type" value="Genomic_DNA"/>
</dbReference>
<comment type="subcellular location">
    <subcellularLocation>
        <location evidence="1">Membrane</location>
        <topology evidence="1">Multi-pass membrane protein</topology>
    </subcellularLocation>
</comment>